<sequence>MVHVHYFVLGTIVFLLILLLEKSIFQNARETIDFS</sequence>
<gene>
    <name evidence="2" type="ORF">IAC78_02885</name>
</gene>
<keyword evidence="1" id="KW-0812">Transmembrane</keyword>
<dbReference type="Proteomes" id="UP000823629">
    <property type="component" value="Unassembled WGS sequence"/>
</dbReference>
<accession>A0A9D9DAA6</accession>
<dbReference type="Pfam" id="PF11070">
    <property type="entry name" value="DUF2871"/>
    <property type="match status" value="1"/>
</dbReference>
<organism evidence="2 3">
    <name type="scientific">Candidatus Scatoplasma merdavium</name>
    <dbReference type="NCBI Taxonomy" id="2840932"/>
    <lineage>
        <taxon>Bacteria</taxon>
        <taxon>Bacillati</taxon>
        <taxon>Bacillota</taxon>
        <taxon>Bacilli</taxon>
        <taxon>Bacillales</taxon>
        <taxon>Candidatus Scatoplasma</taxon>
    </lineage>
</organism>
<keyword evidence="1" id="KW-1133">Transmembrane helix</keyword>
<reference evidence="2" key="1">
    <citation type="submission" date="2020-10" db="EMBL/GenBank/DDBJ databases">
        <authorList>
            <person name="Gilroy R."/>
        </authorList>
    </citation>
    <scope>NUCLEOTIDE SEQUENCE</scope>
    <source>
        <strain evidence="2">1748</strain>
    </source>
</reference>
<feature type="transmembrane region" description="Helical" evidence="1">
    <location>
        <begin position="6"/>
        <end position="25"/>
    </location>
</feature>
<dbReference type="AlphaFoldDB" id="A0A9D9DAA6"/>
<name>A0A9D9DAA6_9BACL</name>
<comment type="caution">
    <text evidence="2">The sequence shown here is derived from an EMBL/GenBank/DDBJ whole genome shotgun (WGS) entry which is preliminary data.</text>
</comment>
<keyword evidence="1" id="KW-0472">Membrane</keyword>
<reference evidence="2" key="2">
    <citation type="journal article" date="2021" name="PeerJ">
        <title>Extensive microbial diversity within the chicken gut microbiome revealed by metagenomics and culture.</title>
        <authorList>
            <person name="Gilroy R."/>
            <person name="Ravi A."/>
            <person name="Getino M."/>
            <person name="Pursley I."/>
            <person name="Horton D.L."/>
            <person name="Alikhan N.F."/>
            <person name="Baker D."/>
            <person name="Gharbi K."/>
            <person name="Hall N."/>
            <person name="Watson M."/>
            <person name="Adriaenssens E.M."/>
            <person name="Foster-Nyarko E."/>
            <person name="Jarju S."/>
            <person name="Secka A."/>
            <person name="Antonio M."/>
            <person name="Oren A."/>
            <person name="Chaudhuri R.R."/>
            <person name="La Ragione R."/>
            <person name="Hildebrand F."/>
            <person name="Pallen M.J."/>
        </authorList>
    </citation>
    <scope>NUCLEOTIDE SEQUENCE</scope>
    <source>
        <strain evidence="2">1748</strain>
    </source>
</reference>
<evidence type="ECO:0000313" key="2">
    <source>
        <dbReference type="EMBL" id="MBO8414406.1"/>
    </source>
</evidence>
<dbReference type="InterPro" id="IPR021299">
    <property type="entry name" value="DUF2871"/>
</dbReference>
<evidence type="ECO:0000256" key="1">
    <source>
        <dbReference type="SAM" id="Phobius"/>
    </source>
</evidence>
<evidence type="ECO:0000313" key="3">
    <source>
        <dbReference type="Proteomes" id="UP000823629"/>
    </source>
</evidence>
<dbReference type="EMBL" id="JADING010000082">
    <property type="protein sequence ID" value="MBO8414406.1"/>
    <property type="molecule type" value="Genomic_DNA"/>
</dbReference>
<proteinExistence type="predicted"/>
<protein>
    <submittedName>
        <fullName evidence="2">DUF2871 family protein</fullName>
    </submittedName>
</protein>